<accession>A0ABP6L421</accession>
<protein>
    <recommendedName>
        <fullName evidence="2">YCII-related domain-containing protein</fullName>
    </recommendedName>
</protein>
<reference evidence="4" key="1">
    <citation type="journal article" date="2019" name="Int. J. Syst. Evol. Microbiol.">
        <title>The Global Catalogue of Microorganisms (GCM) 10K type strain sequencing project: providing services to taxonomists for standard genome sequencing and annotation.</title>
        <authorList>
            <consortium name="The Broad Institute Genomics Platform"/>
            <consortium name="The Broad Institute Genome Sequencing Center for Infectious Disease"/>
            <person name="Wu L."/>
            <person name="Ma J."/>
        </authorList>
    </citation>
    <scope>NUCLEOTIDE SEQUENCE [LARGE SCALE GENOMIC DNA]</scope>
    <source>
        <strain evidence="4">JCM 14234</strain>
    </source>
</reference>
<dbReference type="Pfam" id="PF03795">
    <property type="entry name" value="YCII"/>
    <property type="match status" value="1"/>
</dbReference>
<dbReference type="InterPro" id="IPR005545">
    <property type="entry name" value="YCII"/>
</dbReference>
<comment type="caution">
    <text evidence="3">The sequence shown here is derived from an EMBL/GenBank/DDBJ whole genome shotgun (WGS) entry which is preliminary data.</text>
</comment>
<dbReference type="Proteomes" id="UP001501035">
    <property type="component" value="Unassembled WGS sequence"/>
</dbReference>
<name>A0ABP6L421_9ACTN</name>
<dbReference type="PANTHER" id="PTHR33606:SF3">
    <property type="entry name" value="PROTEIN YCII"/>
    <property type="match status" value="1"/>
</dbReference>
<evidence type="ECO:0000313" key="3">
    <source>
        <dbReference type="EMBL" id="GAA3029301.1"/>
    </source>
</evidence>
<dbReference type="RefSeq" id="WP_290713699.1">
    <property type="nucleotide sequence ID" value="NZ_BAAAVS010000016.1"/>
</dbReference>
<dbReference type="Gene3D" id="3.30.70.1060">
    <property type="entry name" value="Dimeric alpha+beta barrel"/>
    <property type="match status" value="1"/>
</dbReference>
<feature type="domain" description="YCII-related" evidence="2">
    <location>
        <begin position="4"/>
        <end position="86"/>
    </location>
</feature>
<proteinExistence type="inferred from homology"/>
<keyword evidence="4" id="KW-1185">Reference proteome</keyword>
<dbReference type="PANTHER" id="PTHR33606">
    <property type="entry name" value="PROTEIN YCII"/>
    <property type="match status" value="1"/>
</dbReference>
<dbReference type="SUPFAM" id="SSF54909">
    <property type="entry name" value="Dimeric alpha+beta barrel"/>
    <property type="match status" value="1"/>
</dbReference>
<sequence>MPNFAVEYTYAPQHAALRDEYRSAHRHWLGESHAAGVVRMAGPYADGSGALVLVAADDRQAVADFLANDPFAEAGAIAATRISEWTNVFGPFGG</sequence>
<comment type="similarity">
    <text evidence="1">Belongs to the YciI family.</text>
</comment>
<gene>
    <name evidence="3" type="ORF">GCM10010528_08590</name>
</gene>
<evidence type="ECO:0000256" key="1">
    <source>
        <dbReference type="ARBA" id="ARBA00007689"/>
    </source>
</evidence>
<evidence type="ECO:0000313" key="4">
    <source>
        <dbReference type="Proteomes" id="UP001501035"/>
    </source>
</evidence>
<dbReference type="InterPro" id="IPR011008">
    <property type="entry name" value="Dimeric_a/b-barrel"/>
</dbReference>
<dbReference type="EMBL" id="BAAAVS010000016">
    <property type="protein sequence ID" value="GAA3029301.1"/>
    <property type="molecule type" value="Genomic_DNA"/>
</dbReference>
<dbReference type="InterPro" id="IPR051807">
    <property type="entry name" value="Sec-metab_biosynth-assoc"/>
</dbReference>
<organism evidence="3 4">
    <name type="scientific">Gordonia defluvii</name>
    <dbReference type="NCBI Taxonomy" id="283718"/>
    <lineage>
        <taxon>Bacteria</taxon>
        <taxon>Bacillati</taxon>
        <taxon>Actinomycetota</taxon>
        <taxon>Actinomycetes</taxon>
        <taxon>Mycobacteriales</taxon>
        <taxon>Gordoniaceae</taxon>
        <taxon>Gordonia</taxon>
    </lineage>
</organism>
<evidence type="ECO:0000259" key="2">
    <source>
        <dbReference type="Pfam" id="PF03795"/>
    </source>
</evidence>